<dbReference type="Proteomes" id="UP001458880">
    <property type="component" value="Unassembled WGS sequence"/>
</dbReference>
<evidence type="ECO:0000313" key="8">
    <source>
        <dbReference type="EMBL" id="KAK9686595.1"/>
    </source>
</evidence>
<dbReference type="PROSITE" id="PS00122">
    <property type="entry name" value="CARBOXYLESTERASE_B_1"/>
    <property type="match status" value="1"/>
</dbReference>
<comment type="caution">
    <text evidence="8">The sequence shown here is derived from an EMBL/GenBank/DDBJ whole genome shotgun (WGS) entry which is preliminary data.</text>
</comment>
<feature type="signal peptide" evidence="6">
    <location>
        <begin position="1"/>
        <end position="17"/>
    </location>
</feature>
<dbReference type="InterPro" id="IPR019819">
    <property type="entry name" value="Carboxylesterase_B_CS"/>
</dbReference>
<dbReference type="EMBL" id="JASPKY010000696">
    <property type="protein sequence ID" value="KAK9686595.1"/>
    <property type="molecule type" value="Genomic_DNA"/>
</dbReference>
<evidence type="ECO:0000256" key="3">
    <source>
        <dbReference type="ARBA" id="ARBA00022801"/>
    </source>
</evidence>
<keyword evidence="5" id="KW-0325">Glycoprotein</keyword>
<evidence type="ECO:0000256" key="6">
    <source>
        <dbReference type="RuleBase" id="RU361235"/>
    </source>
</evidence>
<dbReference type="GO" id="GO:0052689">
    <property type="term" value="F:carboxylic ester hydrolase activity"/>
    <property type="evidence" value="ECO:0007669"/>
    <property type="project" value="UniProtKB-KW"/>
</dbReference>
<keyword evidence="9" id="KW-1185">Reference proteome</keyword>
<accession>A0AAW1IB86</accession>
<organism evidence="8 9">
    <name type="scientific">Popillia japonica</name>
    <name type="common">Japanese beetle</name>
    <dbReference type="NCBI Taxonomy" id="7064"/>
    <lineage>
        <taxon>Eukaryota</taxon>
        <taxon>Metazoa</taxon>
        <taxon>Ecdysozoa</taxon>
        <taxon>Arthropoda</taxon>
        <taxon>Hexapoda</taxon>
        <taxon>Insecta</taxon>
        <taxon>Pterygota</taxon>
        <taxon>Neoptera</taxon>
        <taxon>Endopterygota</taxon>
        <taxon>Coleoptera</taxon>
        <taxon>Polyphaga</taxon>
        <taxon>Scarabaeiformia</taxon>
        <taxon>Scarabaeidae</taxon>
        <taxon>Rutelinae</taxon>
        <taxon>Popillia</taxon>
    </lineage>
</organism>
<proteinExistence type="inferred from homology"/>
<keyword evidence="3 6" id="KW-0378">Hydrolase</keyword>
<gene>
    <name evidence="8" type="ORF">QE152_g37073</name>
</gene>
<dbReference type="PROSITE" id="PS00941">
    <property type="entry name" value="CARBOXYLESTERASE_B_2"/>
    <property type="match status" value="1"/>
</dbReference>
<keyword evidence="4" id="KW-1015">Disulfide bond</keyword>
<dbReference type="AlphaFoldDB" id="A0AAW1IB86"/>
<dbReference type="InterPro" id="IPR029058">
    <property type="entry name" value="AB_hydrolase_fold"/>
</dbReference>
<dbReference type="InterPro" id="IPR019826">
    <property type="entry name" value="Carboxylesterase_B_AS"/>
</dbReference>
<keyword evidence="6" id="KW-0732">Signal</keyword>
<dbReference type="Gene3D" id="3.40.50.1820">
    <property type="entry name" value="alpha/beta hydrolase"/>
    <property type="match status" value="1"/>
</dbReference>
<feature type="chain" id="PRO_5043092090" description="Carboxylic ester hydrolase" evidence="6">
    <location>
        <begin position="18"/>
        <end position="545"/>
    </location>
</feature>
<evidence type="ECO:0000256" key="5">
    <source>
        <dbReference type="ARBA" id="ARBA00023180"/>
    </source>
</evidence>
<feature type="domain" description="Carboxylesterase type B" evidence="7">
    <location>
        <begin position="67"/>
        <end position="534"/>
    </location>
</feature>
<dbReference type="SUPFAM" id="SSF53474">
    <property type="entry name" value="alpha/beta-Hydrolases"/>
    <property type="match status" value="1"/>
</dbReference>
<dbReference type="PANTHER" id="PTHR43142:SF1">
    <property type="entry name" value="CARBOXYLIC ESTER HYDROLASE"/>
    <property type="match status" value="1"/>
</dbReference>
<reference evidence="8 9" key="1">
    <citation type="journal article" date="2024" name="BMC Genomics">
        <title>De novo assembly and annotation of Popillia japonica's genome with initial clues to its potential as an invasive pest.</title>
        <authorList>
            <person name="Cucini C."/>
            <person name="Boschi S."/>
            <person name="Funari R."/>
            <person name="Cardaioli E."/>
            <person name="Iannotti N."/>
            <person name="Marturano G."/>
            <person name="Paoli F."/>
            <person name="Bruttini M."/>
            <person name="Carapelli A."/>
            <person name="Frati F."/>
            <person name="Nardi F."/>
        </authorList>
    </citation>
    <scope>NUCLEOTIDE SEQUENCE [LARGE SCALE GENOMIC DNA]</scope>
    <source>
        <strain evidence="8">DMR45628</strain>
    </source>
</reference>
<evidence type="ECO:0000256" key="1">
    <source>
        <dbReference type="ARBA" id="ARBA00005964"/>
    </source>
</evidence>
<feature type="domain" description="Carboxylesterase type B" evidence="7">
    <location>
        <begin position="19"/>
        <end position="61"/>
    </location>
</feature>
<dbReference type="PANTHER" id="PTHR43142">
    <property type="entry name" value="CARBOXYLIC ESTER HYDROLASE"/>
    <property type="match status" value="1"/>
</dbReference>
<evidence type="ECO:0000256" key="4">
    <source>
        <dbReference type="ARBA" id="ARBA00023157"/>
    </source>
</evidence>
<comment type="similarity">
    <text evidence="1 6">Belongs to the type-B carboxylesterase/lipase family.</text>
</comment>
<dbReference type="InterPro" id="IPR002018">
    <property type="entry name" value="CarbesteraseB"/>
</dbReference>
<evidence type="ECO:0000259" key="7">
    <source>
        <dbReference type="Pfam" id="PF00135"/>
    </source>
</evidence>
<name>A0AAW1IB86_POPJA</name>
<dbReference type="Pfam" id="PF00135">
    <property type="entry name" value="COesterase"/>
    <property type="match status" value="2"/>
</dbReference>
<evidence type="ECO:0000256" key="2">
    <source>
        <dbReference type="ARBA" id="ARBA00022487"/>
    </source>
</evidence>
<protein>
    <recommendedName>
        <fullName evidence="6">Carboxylic ester hydrolase</fullName>
        <ecNumber evidence="6">3.1.1.-</ecNumber>
    </recommendedName>
</protein>
<evidence type="ECO:0000313" key="9">
    <source>
        <dbReference type="Proteomes" id="UP001458880"/>
    </source>
</evidence>
<keyword evidence="2" id="KW-0719">Serine esterase</keyword>
<sequence length="545" mass="60093">MRKNIAIIFILFNAIKAQEPLVEISQGVLRGTVLVNRDGGNFYGFRSIPYAQPPLNELRFKVRSRTSPLNELRFKAPVPAGGWEGIRDAADDPPVCTQSLAGLFGQEDCLYVNVFIPELPSMNSTKKPVMAYIHGGGFTTGGGTSSLAGPAFLMTKEVILVTFQYRLGVFGFIDFEDPELGVSGNAGMKDQVLALKWIKENIAKFGGDPDNILIFGTSAGGLFSKVIGQSGVALAPSLTGYGGSNTGVAFAEHLGLQTANLTETLSTLRELSAAELLTAEESIPANSSYFPGPNIELLSNEEAFLTQRPIDILLSGDYNDVLYLTGINNMEGLLYETSALAETGQSILIEDFAAFIHEDLEIAAYSEEASIVAERIKEFYYGDTEPTRDDIIQAVDLWTDFLFGFPAYRAALEHSKKSADVYFYYFTVDTPLNLKNLYSSGVQEYPGASHTDEITYMFETFFTPIIEDGSVEDLVIRSVVTLWTNFAIFGNPTPDDSLGFKWEPVSEDAFNYLDIGTYTNNAFVNPRAENFAFWSQIYDEFFPRR</sequence>
<dbReference type="EC" id="3.1.1.-" evidence="6"/>